<dbReference type="Gene3D" id="3.20.20.100">
    <property type="entry name" value="NADP-dependent oxidoreductase domain"/>
    <property type="match status" value="1"/>
</dbReference>
<keyword evidence="3" id="KW-1185">Reference proteome</keyword>
<gene>
    <name evidence="2" type="ORF">SAMN05216251_1285</name>
</gene>
<accession>A0A1I2LB61</accession>
<protein>
    <submittedName>
        <fullName evidence="2">Predicted oxidoreductase</fullName>
    </submittedName>
</protein>
<dbReference type="InterPro" id="IPR023210">
    <property type="entry name" value="NADP_OxRdtase_dom"/>
</dbReference>
<dbReference type="InterPro" id="IPR050523">
    <property type="entry name" value="AKR_Detox_Biosynth"/>
</dbReference>
<reference evidence="3" key="1">
    <citation type="submission" date="2016-10" db="EMBL/GenBank/DDBJ databases">
        <authorList>
            <person name="Varghese N."/>
            <person name="Submissions S."/>
        </authorList>
    </citation>
    <scope>NUCLEOTIDE SEQUENCE [LARGE SCALE GENOMIC DNA]</scope>
    <source>
        <strain evidence="3">CGMCC 4.3510</strain>
    </source>
</reference>
<evidence type="ECO:0000313" key="2">
    <source>
        <dbReference type="EMBL" id="SFF76632.1"/>
    </source>
</evidence>
<dbReference type="AlphaFoldDB" id="A0A1I2LB61"/>
<dbReference type="InterPro" id="IPR036812">
    <property type="entry name" value="NAD(P)_OxRdtase_dom_sf"/>
</dbReference>
<dbReference type="PANTHER" id="PTHR43364">
    <property type="entry name" value="NADH-SPECIFIC METHYLGLYOXAL REDUCTASE-RELATED"/>
    <property type="match status" value="1"/>
</dbReference>
<name>A0A1I2LB61_9ACTN</name>
<dbReference type="SUPFAM" id="SSF51430">
    <property type="entry name" value="NAD(P)-linked oxidoreductase"/>
    <property type="match status" value="1"/>
</dbReference>
<dbReference type="RefSeq" id="WP_093717279.1">
    <property type="nucleotide sequence ID" value="NZ_FONG01000028.1"/>
</dbReference>
<dbReference type="Pfam" id="PF00248">
    <property type="entry name" value="Aldo_ket_red"/>
    <property type="match status" value="1"/>
</dbReference>
<dbReference type="EMBL" id="FONG01000028">
    <property type="protein sequence ID" value="SFF76632.1"/>
    <property type="molecule type" value="Genomic_DNA"/>
</dbReference>
<dbReference type="Proteomes" id="UP000199323">
    <property type="component" value="Unassembled WGS sequence"/>
</dbReference>
<dbReference type="STRING" id="380248.SAMN05216251_1285"/>
<sequence length="326" mass="35056">MRYRDLGSRSVSTLCLGTLPFGSVVDDDTSFSLLDRFVERGGSFIDTANCYCFWRDGSDGGDSERLVGRWLAERGIVDEITVATKVGALPAGAGQWPANREGLSRAAVETAVSGSLRRLGRESIDLLYGHIDDPRTGLDETVDVFARLVADGVVDQVGMSNQDVLRFSRAREIARRQNLPAFTALQQRHTYLTPAAEADFDYQVALDTPMLDYTATQPDLTVLAYSSLLGGAYTGTKPVPVEYRHAATDSALAVLAEVADEAGATPNQVVYAWMLHGTPAVIPLVGVSSLGQLDEALDAVELDLTVEQCARLDAARAARTTVARAV</sequence>
<dbReference type="OrthoDB" id="9768793at2"/>
<evidence type="ECO:0000313" key="3">
    <source>
        <dbReference type="Proteomes" id="UP000199323"/>
    </source>
</evidence>
<feature type="domain" description="NADP-dependent oxidoreductase" evidence="1">
    <location>
        <begin position="14"/>
        <end position="315"/>
    </location>
</feature>
<dbReference type="GO" id="GO:0005829">
    <property type="term" value="C:cytosol"/>
    <property type="evidence" value="ECO:0007669"/>
    <property type="project" value="TreeGrafter"/>
</dbReference>
<proteinExistence type="predicted"/>
<organism evidence="2 3">
    <name type="scientific">Actinacidiphila alni</name>
    <dbReference type="NCBI Taxonomy" id="380248"/>
    <lineage>
        <taxon>Bacteria</taxon>
        <taxon>Bacillati</taxon>
        <taxon>Actinomycetota</taxon>
        <taxon>Actinomycetes</taxon>
        <taxon>Kitasatosporales</taxon>
        <taxon>Streptomycetaceae</taxon>
        <taxon>Actinacidiphila</taxon>
    </lineage>
</organism>
<dbReference type="PANTHER" id="PTHR43364:SF6">
    <property type="entry name" value="OXIDOREDUCTASE-RELATED"/>
    <property type="match status" value="1"/>
</dbReference>
<evidence type="ECO:0000259" key="1">
    <source>
        <dbReference type="Pfam" id="PF00248"/>
    </source>
</evidence>